<organism evidence="2 3">
    <name type="scientific">Mucilaginibacter pankratovii</name>
    <dbReference type="NCBI Taxonomy" id="2772110"/>
    <lineage>
        <taxon>Bacteria</taxon>
        <taxon>Pseudomonadati</taxon>
        <taxon>Bacteroidota</taxon>
        <taxon>Sphingobacteriia</taxon>
        <taxon>Sphingobacteriales</taxon>
        <taxon>Sphingobacteriaceae</taxon>
        <taxon>Mucilaginibacter</taxon>
    </lineage>
</organism>
<dbReference type="Proteomes" id="UP000606600">
    <property type="component" value="Unassembled WGS sequence"/>
</dbReference>
<feature type="transmembrane region" description="Helical" evidence="1">
    <location>
        <begin position="153"/>
        <end position="173"/>
    </location>
</feature>
<feature type="transmembrane region" description="Helical" evidence="1">
    <location>
        <begin position="57"/>
        <end position="75"/>
    </location>
</feature>
<gene>
    <name evidence="2" type="ORF">IDJ77_19190</name>
</gene>
<feature type="transmembrane region" description="Helical" evidence="1">
    <location>
        <begin position="81"/>
        <end position="102"/>
    </location>
</feature>
<evidence type="ECO:0000313" key="2">
    <source>
        <dbReference type="EMBL" id="MBD1365948.1"/>
    </source>
</evidence>
<keyword evidence="1" id="KW-0812">Transmembrane</keyword>
<name>A0ABR7WUH4_9SPHI</name>
<reference evidence="2 3" key="1">
    <citation type="submission" date="2020-09" db="EMBL/GenBank/DDBJ databases">
        <title>Novel species of Mucilaginibacter isolated from a glacier on the Tibetan Plateau.</title>
        <authorList>
            <person name="Liu Q."/>
            <person name="Xin Y.-H."/>
        </authorList>
    </citation>
    <scope>NUCLEOTIDE SEQUENCE [LARGE SCALE GENOMIC DNA]</scope>
    <source>
        <strain evidence="2 3">ZT4R22</strain>
    </source>
</reference>
<feature type="transmembrane region" description="Helical" evidence="1">
    <location>
        <begin position="109"/>
        <end position="133"/>
    </location>
</feature>
<feature type="transmembrane region" description="Helical" evidence="1">
    <location>
        <begin position="7"/>
        <end position="26"/>
    </location>
</feature>
<proteinExistence type="predicted"/>
<dbReference type="RefSeq" id="WP_191190609.1">
    <property type="nucleotide sequence ID" value="NZ_JACWMY010000010.1"/>
</dbReference>
<sequence length="188" mass="20887">MSLQKINTRFIILVLMVLGAIAMRIVNTQVPALSNFTPVGAVALFGGVYFARKWEAYAVPLLALFISDLVINYIYTSTLTFFASSLWMYGCFILMAFVGTLIKKVNVTNLVTASVVAVLIHWLVMDLPVVYGIPSTWGNYTMLLMKAIYPFETNMLIADAIYGTILFGAFELAKSKYTVLQSKKQLAL</sequence>
<keyword evidence="1" id="KW-0472">Membrane</keyword>
<evidence type="ECO:0008006" key="4">
    <source>
        <dbReference type="Google" id="ProtNLM"/>
    </source>
</evidence>
<dbReference type="EMBL" id="JACWMY010000010">
    <property type="protein sequence ID" value="MBD1365948.1"/>
    <property type="molecule type" value="Genomic_DNA"/>
</dbReference>
<keyword evidence="3" id="KW-1185">Reference proteome</keyword>
<dbReference type="InterPro" id="IPR046487">
    <property type="entry name" value="DUF6580"/>
</dbReference>
<comment type="caution">
    <text evidence="2">The sequence shown here is derived from an EMBL/GenBank/DDBJ whole genome shotgun (WGS) entry which is preliminary data.</text>
</comment>
<dbReference type="Pfam" id="PF20221">
    <property type="entry name" value="DUF6580"/>
    <property type="match status" value="1"/>
</dbReference>
<accession>A0ABR7WUH4</accession>
<evidence type="ECO:0000313" key="3">
    <source>
        <dbReference type="Proteomes" id="UP000606600"/>
    </source>
</evidence>
<evidence type="ECO:0000256" key="1">
    <source>
        <dbReference type="SAM" id="Phobius"/>
    </source>
</evidence>
<feature type="transmembrane region" description="Helical" evidence="1">
    <location>
        <begin position="32"/>
        <end position="50"/>
    </location>
</feature>
<keyword evidence="1" id="KW-1133">Transmembrane helix</keyword>
<protein>
    <recommendedName>
        <fullName evidence="4">Membrane protein YhhN</fullName>
    </recommendedName>
</protein>